<evidence type="ECO:0000256" key="4">
    <source>
        <dbReference type="ARBA" id="ARBA00022970"/>
    </source>
</evidence>
<dbReference type="InterPro" id="IPR013057">
    <property type="entry name" value="AA_transpt_TM"/>
</dbReference>
<evidence type="ECO:0000256" key="2">
    <source>
        <dbReference type="ARBA" id="ARBA00022448"/>
    </source>
</evidence>
<dbReference type="GO" id="GO:0015179">
    <property type="term" value="F:L-amino acid transmembrane transporter activity"/>
    <property type="evidence" value="ECO:0007669"/>
    <property type="project" value="TreeGrafter"/>
</dbReference>
<dbReference type="Proteomes" id="UP000274131">
    <property type="component" value="Unassembled WGS sequence"/>
</dbReference>
<dbReference type="AlphaFoldDB" id="A0A0N4V5H9"/>
<keyword evidence="6 7" id="KW-0472">Membrane</keyword>
<name>A0A0N4V5H9_ENTVE</name>
<evidence type="ECO:0000256" key="7">
    <source>
        <dbReference type="SAM" id="Phobius"/>
    </source>
</evidence>
<proteinExistence type="predicted"/>
<keyword evidence="5 7" id="KW-1133">Transmembrane helix</keyword>
<dbReference type="PANTHER" id="PTHR22950">
    <property type="entry name" value="AMINO ACID TRANSPORTER"/>
    <property type="match status" value="1"/>
</dbReference>
<keyword evidence="10" id="KW-1185">Reference proteome</keyword>
<feature type="transmembrane region" description="Helical" evidence="7">
    <location>
        <begin position="204"/>
        <end position="222"/>
    </location>
</feature>
<evidence type="ECO:0000313" key="10">
    <source>
        <dbReference type="Proteomes" id="UP000274131"/>
    </source>
</evidence>
<evidence type="ECO:0000259" key="8">
    <source>
        <dbReference type="Pfam" id="PF01490"/>
    </source>
</evidence>
<dbReference type="WBParaSite" id="EVEC_0000549101-mRNA-1">
    <property type="protein sequence ID" value="EVEC_0000549101-mRNA-1"/>
    <property type="gene ID" value="EVEC_0000549101"/>
</dbReference>
<accession>A0A0N4V5H9</accession>
<evidence type="ECO:0000256" key="6">
    <source>
        <dbReference type="ARBA" id="ARBA00023136"/>
    </source>
</evidence>
<dbReference type="Pfam" id="PF01490">
    <property type="entry name" value="Aa_trans"/>
    <property type="match status" value="1"/>
</dbReference>
<feature type="transmembrane region" description="Helical" evidence="7">
    <location>
        <begin position="348"/>
        <end position="371"/>
    </location>
</feature>
<feature type="domain" description="Amino acid transporter transmembrane" evidence="8">
    <location>
        <begin position="83"/>
        <end position="345"/>
    </location>
</feature>
<organism evidence="11">
    <name type="scientific">Enterobius vermicularis</name>
    <name type="common">Human pinworm</name>
    <dbReference type="NCBI Taxonomy" id="51028"/>
    <lineage>
        <taxon>Eukaryota</taxon>
        <taxon>Metazoa</taxon>
        <taxon>Ecdysozoa</taxon>
        <taxon>Nematoda</taxon>
        <taxon>Chromadorea</taxon>
        <taxon>Rhabditida</taxon>
        <taxon>Spirurina</taxon>
        <taxon>Oxyuridomorpha</taxon>
        <taxon>Oxyuroidea</taxon>
        <taxon>Oxyuridae</taxon>
        <taxon>Enterobius</taxon>
    </lineage>
</organism>
<evidence type="ECO:0000256" key="3">
    <source>
        <dbReference type="ARBA" id="ARBA00022692"/>
    </source>
</evidence>
<protein>
    <submittedName>
        <fullName evidence="11">Aa_trans domain-containing protein</fullName>
    </submittedName>
</protein>
<dbReference type="PANTHER" id="PTHR22950:SF646">
    <property type="entry name" value="SODIUM-COUPLED NEUTRAL AMINO ACID TRANSPORTER 10-RELATED"/>
    <property type="match status" value="1"/>
</dbReference>
<reference evidence="11" key="1">
    <citation type="submission" date="2017-02" db="UniProtKB">
        <authorList>
            <consortium name="WormBaseParasite"/>
        </authorList>
    </citation>
    <scope>IDENTIFICATION</scope>
</reference>
<evidence type="ECO:0000256" key="1">
    <source>
        <dbReference type="ARBA" id="ARBA00004141"/>
    </source>
</evidence>
<keyword evidence="4" id="KW-0029">Amino-acid transport</keyword>
<feature type="transmembrane region" description="Helical" evidence="7">
    <location>
        <begin position="80"/>
        <end position="105"/>
    </location>
</feature>
<dbReference type="EMBL" id="UXUI01008053">
    <property type="protein sequence ID" value="VDD90351.1"/>
    <property type="molecule type" value="Genomic_DNA"/>
</dbReference>
<sequence length="686" mass="75678">MRKSVVTESADPTVAPVHKLIPPVIHWESSAMRRGTDDYHEHLLVDDSDSSSRQLDDDMSKNGWSPKSALGSDFNHWPHVFNLTNCIVGCGILLGTVLIGLCSYLSKLTCHILYKGAVMKRARSYPAFARETLGSGGQRLVEVLMLLYLMSSCISFMVVIGDVGPQTLAEYLQLQAPTQRLRVFVLLFIILPLSTVRNVDSLSVVSYVTVVFYCIFVMRMLFESIPRLFDGKWALDVYWWRQEGILTSLPIIAMALSCQTQLFDIAGCVKDSGSRKVDTIVSGAVNICSGIYAAVGLFGYVAFHDISLHGDILLYLQSTILTQILKIGFMLSIAVSVPLMLFPCRIEFILGLTGALIGSTVTIIIPSFLFIQVCDTSRRNKWLLRGAKLAALAGMFMLVCSTWAVLHTEQQATVVDVIQPKQIASAPVEPEDLMKAAESAELLKLEATEKLNGSSKKLDLNDPELSIKEKKEIVLGDAKKLLAEIRKQQKEQGKILKEQQALVEQLNKHHEMHENAEKEKIKKSVADGGTEGLVAQGNNVKNELVKNVEAEKGVGQKDGVKNDFGNTATIGRNSEAKKAKNLSIVDGEKKTDVILENQNNFQYAPKVEAKRALPGNTVPEPAKPNRKEEQDLVIKAVDEKRSKVQPFGKLERRNVTVGMPKDVKPTVSEGVLPPKKLLNSSVKIEA</sequence>
<dbReference type="OrthoDB" id="513400at2759"/>
<keyword evidence="3 7" id="KW-0812">Transmembrane</keyword>
<dbReference type="GO" id="GO:0016020">
    <property type="term" value="C:membrane"/>
    <property type="evidence" value="ECO:0007669"/>
    <property type="project" value="UniProtKB-SubCell"/>
</dbReference>
<feature type="transmembrane region" description="Helical" evidence="7">
    <location>
        <begin position="140"/>
        <end position="161"/>
    </location>
</feature>
<keyword evidence="2" id="KW-0813">Transport</keyword>
<feature type="transmembrane region" description="Helical" evidence="7">
    <location>
        <begin position="383"/>
        <end position="406"/>
    </location>
</feature>
<evidence type="ECO:0000313" key="11">
    <source>
        <dbReference type="WBParaSite" id="EVEC_0000549101-mRNA-1"/>
    </source>
</evidence>
<feature type="transmembrane region" description="Helical" evidence="7">
    <location>
        <begin position="280"/>
        <end position="303"/>
    </location>
</feature>
<evidence type="ECO:0000256" key="5">
    <source>
        <dbReference type="ARBA" id="ARBA00022989"/>
    </source>
</evidence>
<evidence type="ECO:0000313" key="9">
    <source>
        <dbReference type="EMBL" id="VDD90351.1"/>
    </source>
</evidence>
<feature type="transmembrane region" description="Helical" evidence="7">
    <location>
        <begin position="181"/>
        <end position="197"/>
    </location>
</feature>
<reference evidence="9 10" key="2">
    <citation type="submission" date="2018-10" db="EMBL/GenBank/DDBJ databases">
        <authorList>
            <consortium name="Pathogen Informatics"/>
        </authorList>
    </citation>
    <scope>NUCLEOTIDE SEQUENCE [LARGE SCALE GENOMIC DNA]</scope>
</reference>
<gene>
    <name evidence="9" type="ORF">EVEC_LOCUS5102</name>
</gene>
<dbReference type="STRING" id="51028.A0A0N4V5H9"/>
<comment type="subcellular location">
    <subcellularLocation>
        <location evidence="1">Membrane</location>
        <topology evidence="1">Multi-pass membrane protein</topology>
    </subcellularLocation>
</comment>